<name>A0ABR9XVV5_9STAP</name>
<keyword evidence="2" id="KW-1185">Reference proteome</keyword>
<evidence type="ECO:0000313" key="1">
    <source>
        <dbReference type="EMBL" id="MBF0753094.1"/>
    </source>
</evidence>
<dbReference type="InterPro" id="IPR029058">
    <property type="entry name" value="AB_hydrolase_fold"/>
</dbReference>
<gene>
    <name evidence="1" type="ORF">IR135_02325</name>
</gene>
<organism evidence="1 2">
    <name type="scientific">Jeotgalicoccus nanhaiensis</name>
    <dbReference type="NCBI Taxonomy" id="568603"/>
    <lineage>
        <taxon>Bacteria</taxon>
        <taxon>Bacillati</taxon>
        <taxon>Bacillota</taxon>
        <taxon>Bacilli</taxon>
        <taxon>Bacillales</taxon>
        <taxon>Staphylococcaceae</taxon>
        <taxon>Jeotgalicoccus</taxon>
    </lineage>
</organism>
<dbReference type="Gene3D" id="3.40.50.1820">
    <property type="entry name" value="alpha/beta hydrolase"/>
    <property type="match status" value="1"/>
</dbReference>
<dbReference type="EMBL" id="JADGLW010000002">
    <property type="protein sequence ID" value="MBF0753094.1"/>
    <property type="molecule type" value="Genomic_DNA"/>
</dbReference>
<dbReference type="SUPFAM" id="SSF53474">
    <property type="entry name" value="alpha/beta-Hydrolases"/>
    <property type="match status" value="1"/>
</dbReference>
<evidence type="ECO:0000313" key="2">
    <source>
        <dbReference type="Proteomes" id="UP000647980"/>
    </source>
</evidence>
<sequence length="250" mass="28786">MQGEKIYSSDKDVKYIFKEGNKSVNKLIVIFSGYASKDSKIKHKYNYMNILSDTNVHKLYILDDNGETGSYYFGQYLNFDVDSSVISLILMTARNYSISLENIITLGSSKGGTAALYFGLKYKLGAIFAGAFQTKIADLITMRRPESTDFLLGDANSKDYNKRYNQLNSIMFNLLNSPVLSNLYLISSENDWQYEIHVKPFIDKLNQLSINHDIYLSPDMQNHSEISIYFPQYFRKKLINELFNIHMVVL</sequence>
<reference evidence="1 2" key="1">
    <citation type="submission" date="2020-10" db="EMBL/GenBank/DDBJ databases">
        <title>Mouse Oral microbiota.</title>
        <authorList>
            <person name="Joseph S."/>
            <person name="Aduse-Opoku J."/>
        </authorList>
    </citation>
    <scope>NUCLEOTIDE SEQUENCE [LARGE SCALE GENOMIC DNA]</scope>
    <source>
        <strain evidence="1 2">19428wE5_W307</strain>
    </source>
</reference>
<evidence type="ECO:0008006" key="3">
    <source>
        <dbReference type="Google" id="ProtNLM"/>
    </source>
</evidence>
<dbReference type="Proteomes" id="UP000647980">
    <property type="component" value="Unassembled WGS sequence"/>
</dbReference>
<comment type="caution">
    <text evidence="1">The sequence shown here is derived from an EMBL/GenBank/DDBJ whole genome shotgun (WGS) entry which is preliminary data.</text>
</comment>
<protein>
    <recommendedName>
        <fullName evidence="3">Two component regulator three Y domain-containing protein</fullName>
    </recommendedName>
</protein>
<dbReference type="RefSeq" id="WP_135096384.1">
    <property type="nucleotide sequence ID" value="NZ_JADGLW010000002.1"/>
</dbReference>
<proteinExistence type="predicted"/>
<accession>A0ABR9XVV5</accession>